<feature type="domain" description="Protein kinase" evidence="1">
    <location>
        <begin position="126"/>
        <end position="412"/>
    </location>
</feature>
<dbReference type="OrthoDB" id="4062651at2759"/>
<dbReference type="PANTHER" id="PTHR24359:SF1">
    <property type="entry name" value="INHIBITOR OF NUCLEAR FACTOR KAPPA-B KINASE EPSILON SUBUNIT HOMOLOG 1-RELATED"/>
    <property type="match status" value="1"/>
</dbReference>
<dbReference type="InterPro" id="IPR011009">
    <property type="entry name" value="Kinase-like_dom_sf"/>
</dbReference>
<keyword evidence="2" id="KW-0808">Transferase</keyword>
<name>A0A7C8M8J2_9PLEO</name>
<protein>
    <submittedName>
        <fullName evidence="2">Kinase-like domain-containing protein</fullName>
    </submittedName>
</protein>
<dbReference type="Gene3D" id="1.10.510.10">
    <property type="entry name" value="Transferase(Phosphotransferase) domain 1"/>
    <property type="match status" value="1"/>
</dbReference>
<dbReference type="Proteomes" id="UP000481861">
    <property type="component" value="Unassembled WGS sequence"/>
</dbReference>
<dbReference type="SMART" id="SM00220">
    <property type="entry name" value="S_TKc"/>
    <property type="match status" value="1"/>
</dbReference>
<organism evidence="2 3">
    <name type="scientific">Massariosphaeria phaeospora</name>
    <dbReference type="NCBI Taxonomy" id="100035"/>
    <lineage>
        <taxon>Eukaryota</taxon>
        <taxon>Fungi</taxon>
        <taxon>Dikarya</taxon>
        <taxon>Ascomycota</taxon>
        <taxon>Pezizomycotina</taxon>
        <taxon>Dothideomycetes</taxon>
        <taxon>Pleosporomycetidae</taxon>
        <taxon>Pleosporales</taxon>
        <taxon>Pleosporales incertae sedis</taxon>
        <taxon>Massariosphaeria</taxon>
    </lineage>
</organism>
<dbReference type="AlphaFoldDB" id="A0A7C8M8J2"/>
<dbReference type="Pfam" id="PF00069">
    <property type="entry name" value="Pkinase"/>
    <property type="match status" value="1"/>
</dbReference>
<keyword evidence="3" id="KW-1185">Reference proteome</keyword>
<keyword evidence="2" id="KW-0418">Kinase</keyword>
<dbReference type="PROSITE" id="PS00108">
    <property type="entry name" value="PROTEIN_KINASE_ST"/>
    <property type="match status" value="1"/>
</dbReference>
<dbReference type="PROSITE" id="PS50011">
    <property type="entry name" value="PROTEIN_KINASE_DOM"/>
    <property type="match status" value="1"/>
</dbReference>
<dbReference type="InterPro" id="IPR008271">
    <property type="entry name" value="Ser/Thr_kinase_AS"/>
</dbReference>
<dbReference type="CDD" id="cd00180">
    <property type="entry name" value="PKc"/>
    <property type="match status" value="1"/>
</dbReference>
<accession>A0A7C8M8J2</accession>
<dbReference type="InterPro" id="IPR000719">
    <property type="entry name" value="Prot_kinase_dom"/>
</dbReference>
<evidence type="ECO:0000313" key="2">
    <source>
        <dbReference type="EMBL" id="KAF2870335.1"/>
    </source>
</evidence>
<gene>
    <name evidence="2" type="ORF">BDV95DRAFT_79277</name>
</gene>
<dbReference type="PANTHER" id="PTHR24359">
    <property type="entry name" value="SERINE/THREONINE-PROTEIN KINASE SBK1"/>
    <property type="match status" value="1"/>
</dbReference>
<dbReference type="GO" id="GO:0005524">
    <property type="term" value="F:ATP binding"/>
    <property type="evidence" value="ECO:0007669"/>
    <property type="project" value="InterPro"/>
</dbReference>
<evidence type="ECO:0000259" key="1">
    <source>
        <dbReference type="PROSITE" id="PS50011"/>
    </source>
</evidence>
<evidence type="ECO:0000313" key="3">
    <source>
        <dbReference type="Proteomes" id="UP000481861"/>
    </source>
</evidence>
<sequence>MSTTAEFLEAHPFAALIMKLEFPPSGADFSTISQYLSSVGHVTWAENPKLFYLLDWLNLLDLIDKFLEQGLTDWWFPFRKGTLQNLLDAQGRKRFLDDQYLVLDDETPISLSGEHFAFIDSDHMGLDDAGLLGVGGCGEVHRVVDQRNGELYAKKYMLRPLNRTRHRELMDNFKREVYGMRRVKHRHCVDLVASCTDMDSVILLSSPVADMDLAKFLDANLEPAQMNILHGFVGCITSALAYLHELGIRHDDLKPNNILIHGSNVLLTDFGFCLDSSDSAMSTTVGRAAHCSRRYSAPEVFAHEPRNRLTDIWGLGCVLFEILSRLMGHKLSTLKSFWAANGIKFDSFAENPQATELWFRRLLDGQPKAYFGSDRRDSFLSSYVYHILLERDRLLRPTVKQVLSKLLDLDFVYPLESDQRWVAVCCSHHADPCIDALVGPVGLTEDAKRPRDLPLWPVFDPDCLDSHLDYILLDTKLRPVLHHKGLNSRSRDTDDITADGHLVSEVQAAIGWVLDRQLKPVEYEDGGTLESSKFKQQAKKSLAISRVRNLEVWVHPLQIRKDDDSARTVQITLGAICLERQPNYKSHFLALIFDDGKGVDPVGAGDGETGLWTDGIPLLSSARTTTERFYSDVRARLEQQLRASQNLVVRI</sequence>
<dbReference type="GO" id="GO:0004674">
    <property type="term" value="F:protein serine/threonine kinase activity"/>
    <property type="evidence" value="ECO:0007669"/>
    <property type="project" value="TreeGrafter"/>
</dbReference>
<dbReference type="SUPFAM" id="SSF56112">
    <property type="entry name" value="Protein kinase-like (PK-like)"/>
    <property type="match status" value="1"/>
</dbReference>
<dbReference type="EMBL" id="JAADJZ010000014">
    <property type="protein sequence ID" value="KAF2870335.1"/>
    <property type="molecule type" value="Genomic_DNA"/>
</dbReference>
<comment type="caution">
    <text evidence="2">The sequence shown here is derived from an EMBL/GenBank/DDBJ whole genome shotgun (WGS) entry which is preliminary data.</text>
</comment>
<reference evidence="2 3" key="1">
    <citation type="submission" date="2020-01" db="EMBL/GenBank/DDBJ databases">
        <authorList>
            <consortium name="DOE Joint Genome Institute"/>
            <person name="Haridas S."/>
            <person name="Albert R."/>
            <person name="Binder M."/>
            <person name="Bloem J."/>
            <person name="Labutti K."/>
            <person name="Salamov A."/>
            <person name="Andreopoulos B."/>
            <person name="Baker S.E."/>
            <person name="Barry K."/>
            <person name="Bills G."/>
            <person name="Bluhm B.H."/>
            <person name="Cannon C."/>
            <person name="Castanera R."/>
            <person name="Culley D.E."/>
            <person name="Daum C."/>
            <person name="Ezra D."/>
            <person name="Gonzalez J.B."/>
            <person name="Henrissat B."/>
            <person name="Kuo A."/>
            <person name="Liang C."/>
            <person name="Lipzen A."/>
            <person name="Lutzoni F."/>
            <person name="Magnuson J."/>
            <person name="Mondo S."/>
            <person name="Nolan M."/>
            <person name="Ohm R."/>
            <person name="Pangilinan J."/>
            <person name="Park H.-J.H."/>
            <person name="Ramirez L."/>
            <person name="Alfaro M."/>
            <person name="Sun H."/>
            <person name="Tritt A."/>
            <person name="Yoshinaga Y."/>
            <person name="Zwiers L.-H.L."/>
            <person name="Turgeon B.G."/>
            <person name="Goodwin S.B."/>
            <person name="Spatafora J.W."/>
            <person name="Crous P.W."/>
            <person name="Grigoriev I.V."/>
        </authorList>
    </citation>
    <scope>NUCLEOTIDE SEQUENCE [LARGE SCALE GENOMIC DNA]</scope>
    <source>
        <strain evidence="2 3">CBS 611.86</strain>
    </source>
</reference>
<proteinExistence type="predicted"/>